<dbReference type="InterPro" id="IPR023123">
    <property type="entry name" value="Tubulin_C"/>
</dbReference>
<dbReference type="Gene3D" id="3.40.50.1440">
    <property type="entry name" value="Tubulin/FtsZ, GTPase domain"/>
    <property type="match status" value="1"/>
</dbReference>
<dbReference type="Pfam" id="PF03953">
    <property type="entry name" value="Tubulin_C"/>
    <property type="match status" value="1"/>
</dbReference>
<protein>
    <submittedName>
        <fullName evidence="8">Tubulin epsilon chain</fullName>
    </submittedName>
</protein>
<name>A0ABD2QMV0_9PLAT</name>
<organism evidence="8 9">
    <name type="scientific">Cichlidogyrus casuarinus</name>
    <dbReference type="NCBI Taxonomy" id="1844966"/>
    <lineage>
        <taxon>Eukaryota</taxon>
        <taxon>Metazoa</taxon>
        <taxon>Spiralia</taxon>
        <taxon>Lophotrochozoa</taxon>
        <taxon>Platyhelminthes</taxon>
        <taxon>Monogenea</taxon>
        <taxon>Monopisthocotylea</taxon>
        <taxon>Dactylogyridea</taxon>
        <taxon>Ancyrocephalidae</taxon>
        <taxon>Cichlidogyrus</taxon>
    </lineage>
</organism>
<dbReference type="PROSITE" id="PS00227">
    <property type="entry name" value="TUBULIN"/>
    <property type="match status" value="1"/>
</dbReference>
<evidence type="ECO:0000259" key="6">
    <source>
        <dbReference type="SMART" id="SM00864"/>
    </source>
</evidence>
<dbReference type="SUPFAM" id="SSF52490">
    <property type="entry name" value="Tubulin nucleotide-binding domain-like"/>
    <property type="match status" value="1"/>
</dbReference>
<dbReference type="AlphaFoldDB" id="A0ABD2QMV0"/>
<dbReference type="InterPro" id="IPR003008">
    <property type="entry name" value="Tubulin_FtsZ_GTPase"/>
</dbReference>
<dbReference type="InterPro" id="IPR036525">
    <property type="entry name" value="Tubulin/FtsZ_GTPase_sf"/>
</dbReference>
<reference evidence="8 9" key="1">
    <citation type="submission" date="2024-11" db="EMBL/GenBank/DDBJ databases">
        <title>Adaptive evolution of stress response genes in parasites aligns with host niche diversity.</title>
        <authorList>
            <person name="Hahn C."/>
            <person name="Resl P."/>
        </authorList>
    </citation>
    <scope>NUCLEOTIDE SEQUENCE [LARGE SCALE GENOMIC DNA]</scope>
    <source>
        <strain evidence="8">EGGRZ-B1_66</strain>
        <tissue evidence="8">Body</tissue>
    </source>
</reference>
<dbReference type="PANTHER" id="PTHR11588">
    <property type="entry name" value="TUBULIN"/>
    <property type="match status" value="1"/>
</dbReference>
<gene>
    <name evidence="8" type="primary">TUBE1</name>
    <name evidence="8" type="ORF">Ciccas_000569</name>
</gene>
<dbReference type="EMBL" id="JBJKFK010000032">
    <property type="protein sequence ID" value="KAL3320758.1"/>
    <property type="molecule type" value="Genomic_DNA"/>
</dbReference>
<evidence type="ECO:0000256" key="5">
    <source>
        <dbReference type="RuleBase" id="RU000352"/>
    </source>
</evidence>
<evidence type="ECO:0000256" key="2">
    <source>
        <dbReference type="ARBA" id="ARBA00022701"/>
    </source>
</evidence>
<evidence type="ECO:0000256" key="4">
    <source>
        <dbReference type="ARBA" id="ARBA00023134"/>
    </source>
</evidence>
<keyword evidence="4 5" id="KW-0342">GTP-binding</keyword>
<feature type="domain" description="Tubulin/FtsZ GTPase" evidence="6">
    <location>
        <begin position="1"/>
        <end position="187"/>
    </location>
</feature>
<comment type="caution">
    <text evidence="8">The sequence shown here is derived from an EMBL/GenBank/DDBJ whole genome shotgun (WGS) entry which is preliminary data.</text>
</comment>
<dbReference type="PRINTS" id="PR01519">
    <property type="entry name" value="EPSLNTUBULIN"/>
</dbReference>
<dbReference type="PRINTS" id="PR01161">
    <property type="entry name" value="TUBULIN"/>
</dbReference>
<dbReference type="SMART" id="SM00864">
    <property type="entry name" value="Tubulin"/>
    <property type="match status" value="1"/>
</dbReference>
<evidence type="ECO:0000313" key="8">
    <source>
        <dbReference type="EMBL" id="KAL3320758.1"/>
    </source>
</evidence>
<dbReference type="Gene3D" id="1.10.287.600">
    <property type="entry name" value="Helix hairpin bin"/>
    <property type="match status" value="1"/>
</dbReference>
<evidence type="ECO:0000256" key="3">
    <source>
        <dbReference type="ARBA" id="ARBA00022741"/>
    </source>
</evidence>
<keyword evidence="2 5" id="KW-0493">Microtubule</keyword>
<dbReference type="InterPro" id="IPR004057">
    <property type="entry name" value="Epsilon_tubulin"/>
</dbReference>
<dbReference type="InterPro" id="IPR018316">
    <property type="entry name" value="Tubulin/FtsZ_2-layer-sand-dom"/>
</dbReference>
<dbReference type="GO" id="GO:0005874">
    <property type="term" value="C:microtubule"/>
    <property type="evidence" value="ECO:0007669"/>
    <property type="project" value="UniProtKB-KW"/>
</dbReference>
<evidence type="ECO:0000259" key="7">
    <source>
        <dbReference type="SMART" id="SM00865"/>
    </source>
</evidence>
<accession>A0ABD2QMV0</accession>
<sequence length="386" mass="43796">MIDMETGVINEIKKSPLKDIFEHDCTITDVYGSGNNWATGNLYFGRKHEDDIRESFRRAVEPCDYLQSFFLCHSMGGGTGSGLCTFVTKLLADEYPEVSRLVTSVFPSQNDDVITSPYNTILALNELTEYADCVFPIDNEALTRITQSQRKEGEMTKAKTRAKSFDEMNNIVGNMLLDLTSSARFSGSMNVDLMEISMNMVPFPKLHYLVTSMSPMSNCRTISKLRSMDQMFSDVCNSSAQLTCVEPAKHCYLASGVLVRGKCNLLELRKNIDKLHKKLTFVPWNQDGWKVGHCYAPPLNMESSILNFSNNTGINSIFQLIKDHFQLLYKRRAHLHHYTSVDGFELSRFEEVTENLDFLIKQYKKLEGTESSISANIQMRPIQIAD</sequence>
<comment type="similarity">
    <text evidence="1 5">Belongs to the tubulin family.</text>
</comment>
<evidence type="ECO:0000313" key="9">
    <source>
        <dbReference type="Proteomes" id="UP001626550"/>
    </source>
</evidence>
<dbReference type="Proteomes" id="UP001626550">
    <property type="component" value="Unassembled WGS sequence"/>
</dbReference>
<feature type="domain" description="Tubulin/FtsZ 2-layer sandwich" evidence="7">
    <location>
        <begin position="189"/>
        <end position="323"/>
    </location>
</feature>
<dbReference type="Pfam" id="PF00091">
    <property type="entry name" value="Tubulin"/>
    <property type="match status" value="1"/>
</dbReference>
<dbReference type="InterPro" id="IPR008280">
    <property type="entry name" value="Tub_FtsZ_C"/>
</dbReference>
<evidence type="ECO:0000256" key="1">
    <source>
        <dbReference type="ARBA" id="ARBA00009636"/>
    </source>
</evidence>
<dbReference type="SMART" id="SM00865">
    <property type="entry name" value="Tubulin_C"/>
    <property type="match status" value="1"/>
</dbReference>
<dbReference type="SUPFAM" id="SSF55307">
    <property type="entry name" value="Tubulin C-terminal domain-like"/>
    <property type="match status" value="1"/>
</dbReference>
<keyword evidence="3 5" id="KW-0547">Nucleotide-binding</keyword>
<dbReference type="InterPro" id="IPR017975">
    <property type="entry name" value="Tubulin_CS"/>
</dbReference>
<dbReference type="InterPro" id="IPR000217">
    <property type="entry name" value="Tubulin"/>
</dbReference>
<dbReference type="GO" id="GO:0005525">
    <property type="term" value="F:GTP binding"/>
    <property type="evidence" value="ECO:0007669"/>
    <property type="project" value="UniProtKB-UniRule"/>
</dbReference>
<keyword evidence="9" id="KW-1185">Reference proteome</keyword>
<proteinExistence type="inferred from homology"/>